<dbReference type="InterPro" id="IPR036236">
    <property type="entry name" value="Znf_C2H2_sf"/>
</dbReference>
<dbReference type="STRING" id="1754190.A0A1Y2EV13"/>
<accession>A0A1Y2EV13</accession>
<evidence type="ECO:0000259" key="6">
    <source>
        <dbReference type="SMART" id="SM01253"/>
    </source>
</evidence>
<dbReference type="AlphaFoldDB" id="A0A1Y2EV13"/>
<comment type="similarity">
    <text evidence="1">Belongs to the KIN17 family.</text>
</comment>
<dbReference type="SMART" id="SM01253">
    <property type="entry name" value="Kin17_mid"/>
    <property type="match status" value="1"/>
</dbReference>
<keyword evidence="2" id="KW-0479">Metal-binding</keyword>
<evidence type="ECO:0000256" key="5">
    <source>
        <dbReference type="SAM" id="MobiDB-lite"/>
    </source>
</evidence>
<organism evidence="7 8">
    <name type="scientific">Neocallimastix californiae</name>
    <dbReference type="NCBI Taxonomy" id="1754190"/>
    <lineage>
        <taxon>Eukaryota</taxon>
        <taxon>Fungi</taxon>
        <taxon>Fungi incertae sedis</taxon>
        <taxon>Chytridiomycota</taxon>
        <taxon>Chytridiomycota incertae sedis</taxon>
        <taxon>Neocallimastigomycetes</taxon>
        <taxon>Neocallimastigales</taxon>
        <taxon>Neocallimastigaceae</taxon>
        <taxon>Neocallimastix</taxon>
    </lineage>
</organism>
<feature type="compositionally biased region" description="Polar residues" evidence="5">
    <location>
        <begin position="183"/>
        <end position="192"/>
    </location>
</feature>
<dbReference type="OrthoDB" id="10266249at2759"/>
<dbReference type="GO" id="GO:0006974">
    <property type="term" value="P:DNA damage response"/>
    <property type="evidence" value="ECO:0007669"/>
    <property type="project" value="TreeGrafter"/>
</dbReference>
<evidence type="ECO:0000256" key="4">
    <source>
        <dbReference type="ARBA" id="ARBA00022833"/>
    </source>
</evidence>
<evidence type="ECO:0000256" key="2">
    <source>
        <dbReference type="ARBA" id="ARBA00022723"/>
    </source>
</evidence>
<evidence type="ECO:0000313" key="7">
    <source>
        <dbReference type="EMBL" id="ORY74685.1"/>
    </source>
</evidence>
<sequence>MGKDDFLTPKAIANRIKAKGLQKLRWYCQMCEKQCRDENGFKCHCSSESHQRQMILFADSPDKFINSYSTDFKKDFLNLLSRRFGTRRVGANTVYQEYISDRNHLHMNATIWNTLTDFVKYLGKEGICEVEETEKGWFIKWIDRRPETLARQEAFLKRERSERDEEEREQRQIQEQIERAKSQHNYTETVSY</sequence>
<dbReference type="SUPFAM" id="SSF57667">
    <property type="entry name" value="beta-beta-alpha zinc fingers"/>
    <property type="match status" value="1"/>
</dbReference>
<feature type="domain" description="DNA/RNA-binding protein Kin17 WH-like" evidence="6">
    <location>
        <begin position="52"/>
        <end position="178"/>
    </location>
</feature>
<dbReference type="InterPro" id="IPR038254">
    <property type="entry name" value="KIN17_WH-like_sf"/>
</dbReference>
<dbReference type="FunFam" id="1.10.10.2030:FF:000001">
    <property type="entry name" value="DNA/RNA-binding protein KIN17, putative"/>
    <property type="match status" value="1"/>
</dbReference>
<evidence type="ECO:0000313" key="8">
    <source>
        <dbReference type="Proteomes" id="UP000193920"/>
    </source>
</evidence>
<dbReference type="PANTHER" id="PTHR12805">
    <property type="entry name" value="KIN17 KIN, ANTIGENIC DETERMINANT OF RECA PROTEIN HOMOLOG"/>
    <property type="match status" value="1"/>
</dbReference>
<dbReference type="GO" id="GO:0006260">
    <property type="term" value="P:DNA replication"/>
    <property type="evidence" value="ECO:0007669"/>
    <property type="project" value="TreeGrafter"/>
</dbReference>
<feature type="compositionally biased region" description="Basic and acidic residues" evidence="5">
    <location>
        <begin position="158"/>
        <end position="181"/>
    </location>
</feature>
<dbReference type="InterPro" id="IPR056767">
    <property type="entry name" value="C2H2-Znf_KIN17"/>
</dbReference>
<dbReference type="PANTHER" id="PTHR12805:SF0">
    <property type="entry name" value="DNA_RNA-BINDING PROTEIN KIN17"/>
    <property type="match status" value="1"/>
</dbReference>
<protein>
    <recommendedName>
        <fullName evidence="6">DNA/RNA-binding protein Kin17 WH-like domain-containing protein</fullName>
    </recommendedName>
</protein>
<dbReference type="GO" id="GO:0005634">
    <property type="term" value="C:nucleus"/>
    <property type="evidence" value="ECO:0007669"/>
    <property type="project" value="TreeGrafter"/>
</dbReference>
<reference evidence="7 8" key="1">
    <citation type="submission" date="2016-08" db="EMBL/GenBank/DDBJ databases">
        <title>A Parts List for Fungal Cellulosomes Revealed by Comparative Genomics.</title>
        <authorList>
            <consortium name="DOE Joint Genome Institute"/>
            <person name="Haitjema C.H."/>
            <person name="Gilmore S.P."/>
            <person name="Henske J.K."/>
            <person name="Solomon K.V."/>
            <person name="De Groot R."/>
            <person name="Kuo A."/>
            <person name="Mondo S.J."/>
            <person name="Salamov A.A."/>
            <person name="Labutti K."/>
            <person name="Zhao Z."/>
            <person name="Chiniquy J."/>
            <person name="Barry K."/>
            <person name="Brewer H.M."/>
            <person name="Purvine S.O."/>
            <person name="Wright A.T."/>
            <person name="Boxma B."/>
            <person name="Van Alen T."/>
            <person name="Hackstein J.H."/>
            <person name="Baker S.E."/>
            <person name="Grigoriev I.V."/>
            <person name="O'Malley M.A."/>
        </authorList>
    </citation>
    <scope>NUCLEOTIDE SEQUENCE [LARGE SCALE GENOMIC DNA]</scope>
    <source>
        <strain evidence="7 8">G1</strain>
    </source>
</reference>
<keyword evidence="4" id="KW-0862">Zinc</keyword>
<dbReference type="GO" id="GO:0003690">
    <property type="term" value="F:double-stranded DNA binding"/>
    <property type="evidence" value="ECO:0007669"/>
    <property type="project" value="TreeGrafter"/>
</dbReference>
<dbReference type="Gene3D" id="1.10.10.2030">
    <property type="entry name" value="DNA/RNA-binding protein Kin17, conserved domain"/>
    <property type="match status" value="1"/>
</dbReference>
<evidence type="ECO:0000256" key="3">
    <source>
        <dbReference type="ARBA" id="ARBA00022771"/>
    </source>
</evidence>
<dbReference type="Pfam" id="PF25095">
    <property type="entry name" value="C2H2-zf_KIN17"/>
    <property type="match status" value="1"/>
</dbReference>
<evidence type="ECO:0000256" key="1">
    <source>
        <dbReference type="ARBA" id="ARBA00008517"/>
    </source>
</evidence>
<comment type="caution">
    <text evidence="7">The sequence shown here is derived from an EMBL/GenBank/DDBJ whole genome shotgun (WGS) entry which is preliminary data.</text>
</comment>
<dbReference type="Proteomes" id="UP000193920">
    <property type="component" value="Unassembled WGS sequence"/>
</dbReference>
<feature type="region of interest" description="Disordered" evidence="5">
    <location>
        <begin position="158"/>
        <end position="192"/>
    </location>
</feature>
<dbReference type="GO" id="GO:0008270">
    <property type="term" value="F:zinc ion binding"/>
    <property type="evidence" value="ECO:0007669"/>
    <property type="project" value="UniProtKB-KW"/>
</dbReference>
<dbReference type="Pfam" id="PF10357">
    <property type="entry name" value="WH_KIN17"/>
    <property type="match status" value="1"/>
</dbReference>
<proteinExistence type="inferred from homology"/>
<dbReference type="EMBL" id="MCOG01000028">
    <property type="protein sequence ID" value="ORY74685.1"/>
    <property type="molecule type" value="Genomic_DNA"/>
</dbReference>
<name>A0A1Y2EV13_9FUNG</name>
<gene>
    <name evidence="7" type="ORF">LY90DRAFT_401708</name>
</gene>
<dbReference type="InterPro" id="IPR019447">
    <property type="entry name" value="DNA/RNA-bd_Kin17_WH-like_dom"/>
</dbReference>
<keyword evidence="8" id="KW-1185">Reference proteome</keyword>
<keyword evidence="3" id="KW-0863">Zinc-finger</keyword>
<dbReference type="InterPro" id="IPR037321">
    <property type="entry name" value="KIN17-like"/>
</dbReference>